<name>A0A1E3NSA4_9ASCO</name>
<dbReference type="OrthoDB" id="272500at2759"/>
<evidence type="ECO:0000256" key="3">
    <source>
        <dbReference type="ARBA" id="ARBA00023167"/>
    </source>
</evidence>
<dbReference type="GO" id="GO:0000287">
    <property type="term" value="F:magnesium ion binding"/>
    <property type="evidence" value="ECO:0007669"/>
    <property type="project" value="InterPro"/>
</dbReference>
<dbReference type="SUPFAM" id="SSF56784">
    <property type="entry name" value="HAD-like"/>
    <property type="match status" value="1"/>
</dbReference>
<dbReference type="InterPro" id="IPR036412">
    <property type="entry name" value="HAD-like_sf"/>
</dbReference>
<dbReference type="EMBL" id="KV454001">
    <property type="protein sequence ID" value="ODQ48952.1"/>
    <property type="molecule type" value="Genomic_DNA"/>
</dbReference>
<dbReference type="Gene3D" id="3.40.50.1000">
    <property type="entry name" value="HAD superfamily/HAD-like"/>
    <property type="match status" value="1"/>
</dbReference>
<dbReference type="InterPro" id="IPR023214">
    <property type="entry name" value="HAD_sf"/>
</dbReference>
<dbReference type="STRING" id="763406.A0A1E3NSA4"/>
<dbReference type="SFLD" id="SFLDG01129">
    <property type="entry name" value="C1.5:_HAD__Beta-PGM__Phosphata"/>
    <property type="match status" value="1"/>
</dbReference>
<accession>A0A1E3NSA4</accession>
<dbReference type="GO" id="GO:0043874">
    <property type="term" value="F:acireductone synthase activity"/>
    <property type="evidence" value="ECO:0007669"/>
    <property type="project" value="InterPro"/>
</dbReference>
<dbReference type="RefSeq" id="XP_019020065.1">
    <property type="nucleotide sequence ID" value="XM_019163668.1"/>
</dbReference>
<evidence type="ECO:0000313" key="4">
    <source>
        <dbReference type="EMBL" id="ODQ48952.1"/>
    </source>
</evidence>
<dbReference type="InterPro" id="IPR023943">
    <property type="entry name" value="Enolase-ppase_E1"/>
</dbReference>
<dbReference type="NCBIfam" id="TIGR01691">
    <property type="entry name" value="enolase-ppase"/>
    <property type="match status" value="1"/>
</dbReference>
<evidence type="ECO:0000313" key="5">
    <source>
        <dbReference type="Proteomes" id="UP000094455"/>
    </source>
</evidence>
<dbReference type="SFLD" id="SFLDG01133">
    <property type="entry name" value="C1.5.4:_Enolase-phosphatase_Li"/>
    <property type="match status" value="1"/>
</dbReference>
<dbReference type="Proteomes" id="UP000094455">
    <property type="component" value="Unassembled WGS sequence"/>
</dbReference>
<protein>
    <recommendedName>
        <fullName evidence="6">Enolase-phosphatase E1</fullName>
    </recommendedName>
</protein>
<keyword evidence="3" id="KW-0486">Methionine biosynthesis</keyword>
<dbReference type="Gene3D" id="1.10.720.60">
    <property type="match status" value="1"/>
</dbReference>
<dbReference type="SFLD" id="SFLDS00003">
    <property type="entry name" value="Haloacid_Dehalogenase"/>
    <property type="match status" value="1"/>
</dbReference>
<dbReference type="GO" id="GO:0019509">
    <property type="term" value="P:L-methionine salvage from methylthioadenosine"/>
    <property type="evidence" value="ECO:0007669"/>
    <property type="project" value="EnsemblFungi"/>
</dbReference>
<organism evidence="4 5">
    <name type="scientific">Pichia membranifaciens NRRL Y-2026</name>
    <dbReference type="NCBI Taxonomy" id="763406"/>
    <lineage>
        <taxon>Eukaryota</taxon>
        <taxon>Fungi</taxon>
        <taxon>Dikarya</taxon>
        <taxon>Ascomycota</taxon>
        <taxon>Saccharomycotina</taxon>
        <taxon>Pichiomycetes</taxon>
        <taxon>Pichiales</taxon>
        <taxon>Pichiaceae</taxon>
        <taxon>Pichia</taxon>
    </lineage>
</organism>
<gene>
    <name evidence="4" type="ORF">PICMEDRAFT_70542</name>
</gene>
<evidence type="ECO:0008006" key="6">
    <source>
        <dbReference type="Google" id="ProtNLM"/>
    </source>
</evidence>
<evidence type="ECO:0000256" key="1">
    <source>
        <dbReference type="ARBA" id="ARBA00022605"/>
    </source>
</evidence>
<evidence type="ECO:0000256" key="2">
    <source>
        <dbReference type="ARBA" id="ARBA00022801"/>
    </source>
</evidence>
<dbReference type="PANTHER" id="PTHR20371:SF1">
    <property type="entry name" value="ENOLASE-PHOSPHATASE E1"/>
    <property type="match status" value="1"/>
</dbReference>
<dbReference type="AlphaFoldDB" id="A0A1E3NSA4"/>
<dbReference type="GeneID" id="30180355"/>
<proteinExistence type="predicted"/>
<dbReference type="PANTHER" id="PTHR20371">
    <property type="entry name" value="ENOLASE-PHOSPHATASE E1"/>
    <property type="match status" value="1"/>
</dbReference>
<reference evidence="4 5" key="1">
    <citation type="journal article" date="2016" name="Proc. Natl. Acad. Sci. U.S.A.">
        <title>Comparative genomics of biotechnologically important yeasts.</title>
        <authorList>
            <person name="Riley R."/>
            <person name="Haridas S."/>
            <person name="Wolfe K.H."/>
            <person name="Lopes M.R."/>
            <person name="Hittinger C.T."/>
            <person name="Goeker M."/>
            <person name="Salamov A.A."/>
            <person name="Wisecaver J.H."/>
            <person name="Long T.M."/>
            <person name="Calvey C.H."/>
            <person name="Aerts A.L."/>
            <person name="Barry K.W."/>
            <person name="Choi C."/>
            <person name="Clum A."/>
            <person name="Coughlan A.Y."/>
            <person name="Deshpande S."/>
            <person name="Douglass A.P."/>
            <person name="Hanson S.J."/>
            <person name="Klenk H.-P."/>
            <person name="LaButti K.M."/>
            <person name="Lapidus A."/>
            <person name="Lindquist E.A."/>
            <person name="Lipzen A.M."/>
            <person name="Meier-Kolthoff J.P."/>
            <person name="Ohm R.A."/>
            <person name="Otillar R.P."/>
            <person name="Pangilinan J.L."/>
            <person name="Peng Y."/>
            <person name="Rokas A."/>
            <person name="Rosa C.A."/>
            <person name="Scheuner C."/>
            <person name="Sibirny A.A."/>
            <person name="Slot J.C."/>
            <person name="Stielow J.B."/>
            <person name="Sun H."/>
            <person name="Kurtzman C.P."/>
            <person name="Blackwell M."/>
            <person name="Grigoriev I.V."/>
            <person name="Jeffries T.W."/>
        </authorList>
    </citation>
    <scope>NUCLEOTIDE SEQUENCE [LARGE SCALE GENOMIC DNA]</scope>
    <source>
        <strain evidence="4 5">NRRL Y-2026</strain>
    </source>
</reference>
<keyword evidence="2" id="KW-0378">Hydrolase</keyword>
<keyword evidence="5" id="KW-1185">Reference proteome</keyword>
<keyword evidence="1" id="KW-0028">Amino-acid biosynthesis</keyword>
<sequence length="255" mass="29021">MDQTTVYNNIVLDIEGTLCPISFVKDQLFPYFIKELPTYISKYDFPLDPEKKSNDEIEKLLTKFDKSFYQNKEELLNHVRKLVADDIKDPVLKQLQGFIWEQGYTTGTIMAPLFEDSIEAMKLWSILCDGLYIYSSGSVKAQKLLFGNVEIKRSNGSLECADLNNLITDYFDTVNTGNKTKIESYSKILKNIGVVDEEGKRKCLFLSDNPLEVQAAIEAGMTSFVVEKPGNHPLSEKDRKSYTIITDFKSLFGSQ</sequence>